<proteinExistence type="inferred from homology"/>
<comment type="similarity">
    <text evidence="3">Belongs to the HAD-like hydrolase superfamily. CbbY/CbbZ/Gph/YieH family.</text>
</comment>
<sequence>MNLKHILFDFDGTIIDSAPCILNCYEQVMSDLNITPSVPITASIIGPPLTDTVAMLANTEDEVLIENMATAFKSFYDSRVATETPMYAEIEEVLAWLNEQGYQLYIATNKRYEPTMAVIEHLSLAKYFTDIGAVDQLPLGKQKKSLLIQRLVKEHNIEEKEALYIGDKLDDYQAATFNSMPFVAAGWGYGDWESSHTVFNSPLQLLHFISNYNG</sequence>
<dbReference type="PANTHER" id="PTHR43434:SF1">
    <property type="entry name" value="PHOSPHOGLYCOLATE PHOSPHATASE"/>
    <property type="match status" value="1"/>
</dbReference>
<dbReference type="SFLD" id="SFLDG01129">
    <property type="entry name" value="C1.5:_HAD__Beta-PGM__Phosphata"/>
    <property type="match status" value="1"/>
</dbReference>
<dbReference type="Proteomes" id="UP001501476">
    <property type="component" value="Unassembled WGS sequence"/>
</dbReference>
<dbReference type="Gene3D" id="3.40.50.1000">
    <property type="entry name" value="HAD superfamily/HAD-like"/>
    <property type="match status" value="1"/>
</dbReference>
<organism evidence="5 6">
    <name type="scientific">Methylophaga marina</name>
    <dbReference type="NCBI Taxonomy" id="45495"/>
    <lineage>
        <taxon>Bacteria</taxon>
        <taxon>Pseudomonadati</taxon>
        <taxon>Pseudomonadota</taxon>
        <taxon>Gammaproteobacteria</taxon>
        <taxon>Thiotrichales</taxon>
        <taxon>Piscirickettsiaceae</taxon>
        <taxon>Methylophaga</taxon>
    </lineage>
</organism>
<comment type="catalytic activity">
    <reaction evidence="1">
        <text>2-phosphoglycolate + H2O = glycolate + phosphate</text>
        <dbReference type="Rhea" id="RHEA:14369"/>
        <dbReference type="ChEBI" id="CHEBI:15377"/>
        <dbReference type="ChEBI" id="CHEBI:29805"/>
        <dbReference type="ChEBI" id="CHEBI:43474"/>
        <dbReference type="ChEBI" id="CHEBI:58033"/>
        <dbReference type="EC" id="3.1.3.18"/>
    </reaction>
</comment>
<reference evidence="5 6" key="1">
    <citation type="journal article" date="2019" name="Int. J. Syst. Evol. Microbiol.">
        <title>The Global Catalogue of Microorganisms (GCM) 10K type strain sequencing project: providing services to taxonomists for standard genome sequencing and annotation.</title>
        <authorList>
            <consortium name="The Broad Institute Genomics Platform"/>
            <consortium name="The Broad Institute Genome Sequencing Center for Infectious Disease"/>
            <person name="Wu L."/>
            <person name="Ma J."/>
        </authorList>
    </citation>
    <scope>NUCLEOTIDE SEQUENCE [LARGE SCALE GENOMIC DNA]</scope>
    <source>
        <strain evidence="5 6">JCM 6886</strain>
    </source>
</reference>
<evidence type="ECO:0000313" key="5">
    <source>
        <dbReference type="EMBL" id="GAA0228938.1"/>
    </source>
</evidence>
<evidence type="ECO:0000256" key="3">
    <source>
        <dbReference type="ARBA" id="ARBA00006171"/>
    </source>
</evidence>
<dbReference type="PANTHER" id="PTHR43434">
    <property type="entry name" value="PHOSPHOGLYCOLATE PHOSPHATASE"/>
    <property type="match status" value="1"/>
</dbReference>
<dbReference type="Gene3D" id="1.10.150.240">
    <property type="entry name" value="Putative phosphatase, domain 2"/>
    <property type="match status" value="1"/>
</dbReference>
<evidence type="ECO:0000256" key="4">
    <source>
        <dbReference type="ARBA" id="ARBA00013078"/>
    </source>
</evidence>
<accession>A0ABN0TSV8</accession>
<gene>
    <name evidence="5" type="ORF">GCM10008964_20430</name>
</gene>
<protein>
    <recommendedName>
        <fullName evidence="4">phosphoglycolate phosphatase</fullName>
        <ecNumber evidence="4">3.1.3.18</ecNumber>
    </recommendedName>
</protein>
<dbReference type="InterPro" id="IPR050155">
    <property type="entry name" value="HAD-like_hydrolase_sf"/>
</dbReference>
<dbReference type="InterPro" id="IPR036412">
    <property type="entry name" value="HAD-like_sf"/>
</dbReference>
<comment type="caution">
    <text evidence="5">The sequence shown here is derived from an EMBL/GenBank/DDBJ whole genome shotgun (WGS) entry which is preliminary data.</text>
</comment>
<dbReference type="GO" id="GO:0016787">
    <property type="term" value="F:hydrolase activity"/>
    <property type="evidence" value="ECO:0007669"/>
    <property type="project" value="UniProtKB-KW"/>
</dbReference>
<dbReference type="EMBL" id="BAAADG010000006">
    <property type="protein sequence ID" value="GAA0228938.1"/>
    <property type="molecule type" value="Genomic_DNA"/>
</dbReference>
<evidence type="ECO:0000313" key="6">
    <source>
        <dbReference type="Proteomes" id="UP001501476"/>
    </source>
</evidence>
<dbReference type="RefSeq" id="WP_286305608.1">
    <property type="nucleotide sequence ID" value="NZ_AP027741.1"/>
</dbReference>
<dbReference type="SUPFAM" id="SSF56784">
    <property type="entry name" value="HAD-like"/>
    <property type="match status" value="1"/>
</dbReference>
<evidence type="ECO:0000256" key="1">
    <source>
        <dbReference type="ARBA" id="ARBA00000830"/>
    </source>
</evidence>
<keyword evidence="5" id="KW-0378">Hydrolase</keyword>
<dbReference type="SFLD" id="SFLDS00003">
    <property type="entry name" value="Haloacid_Dehalogenase"/>
    <property type="match status" value="1"/>
</dbReference>
<name>A0ABN0TSV8_9GAMM</name>
<dbReference type="InterPro" id="IPR023198">
    <property type="entry name" value="PGP-like_dom2"/>
</dbReference>
<dbReference type="EC" id="3.1.3.18" evidence="4"/>
<comment type="pathway">
    <text evidence="2">Organic acid metabolism; glycolate biosynthesis; glycolate from 2-phosphoglycolate: step 1/1.</text>
</comment>
<keyword evidence="6" id="KW-1185">Reference proteome</keyword>
<dbReference type="InterPro" id="IPR023214">
    <property type="entry name" value="HAD_sf"/>
</dbReference>
<evidence type="ECO:0000256" key="2">
    <source>
        <dbReference type="ARBA" id="ARBA00004818"/>
    </source>
</evidence>
<dbReference type="Pfam" id="PF13419">
    <property type="entry name" value="HAD_2"/>
    <property type="match status" value="1"/>
</dbReference>
<dbReference type="InterPro" id="IPR041492">
    <property type="entry name" value="HAD_2"/>
</dbReference>